<evidence type="ECO:0000313" key="1">
    <source>
        <dbReference type="EMBL" id="PUZ25632.1"/>
    </source>
</evidence>
<organism evidence="1 2">
    <name type="scientific">Chitinophaga parva</name>
    <dbReference type="NCBI Taxonomy" id="2169414"/>
    <lineage>
        <taxon>Bacteria</taxon>
        <taxon>Pseudomonadati</taxon>
        <taxon>Bacteroidota</taxon>
        <taxon>Chitinophagia</taxon>
        <taxon>Chitinophagales</taxon>
        <taxon>Chitinophagaceae</taxon>
        <taxon>Chitinophaga</taxon>
    </lineage>
</organism>
<dbReference type="Gene3D" id="1.50.10.20">
    <property type="match status" value="1"/>
</dbReference>
<dbReference type="OrthoDB" id="2505409at2"/>
<dbReference type="RefSeq" id="WP_108687472.1">
    <property type="nucleotide sequence ID" value="NZ_QCYK01000002.1"/>
</dbReference>
<evidence type="ECO:0000313" key="2">
    <source>
        <dbReference type="Proteomes" id="UP000244450"/>
    </source>
</evidence>
<dbReference type="EMBL" id="QCYK01000002">
    <property type="protein sequence ID" value="PUZ25632.1"/>
    <property type="molecule type" value="Genomic_DNA"/>
</dbReference>
<dbReference type="Pfam" id="PF03663">
    <property type="entry name" value="Glyco_hydro_76"/>
    <property type="match status" value="1"/>
</dbReference>
<dbReference type="AlphaFoldDB" id="A0A2T7BH82"/>
<dbReference type="PANTHER" id="PTHR47791:SF4">
    <property type="entry name" value="(PUTATIVE SECRETED PROTEIN)-RELATED"/>
    <property type="match status" value="1"/>
</dbReference>
<keyword evidence="1" id="KW-0378">Hydrolase</keyword>
<dbReference type="GO" id="GO:0016787">
    <property type="term" value="F:hydrolase activity"/>
    <property type="evidence" value="ECO:0007669"/>
    <property type="project" value="UniProtKB-KW"/>
</dbReference>
<dbReference type="PANTHER" id="PTHR47791">
    <property type="entry name" value="MEIOTICALLY UP-REGULATED GENE 191 PROTEIN"/>
    <property type="match status" value="1"/>
</dbReference>
<gene>
    <name evidence="1" type="ORF">DCC81_15280</name>
</gene>
<proteinExistence type="predicted"/>
<keyword evidence="2" id="KW-1185">Reference proteome</keyword>
<protein>
    <submittedName>
        <fullName evidence="1">Glycoside hydrolase family 76</fullName>
    </submittedName>
</protein>
<comment type="caution">
    <text evidence="1">The sequence shown here is derived from an EMBL/GenBank/DDBJ whole genome shotgun (WGS) entry which is preliminary data.</text>
</comment>
<accession>A0A2T7BH82</accession>
<dbReference type="GO" id="GO:0005975">
    <property type="term" value="P:carbohydrate metabolic process"/>
    <property type="evidence" value="ECO:0007669"/>
    <property type="project" value="InterPro"/>
</dbReference>
<dbReference type="InterPro" id="IPR053169">
    <property type="entry name" value="MUG_Protein"/>
</dbReference>
<sequence length="368" mass="41826">MNKTNAWLLLVVLLVSLGMKTEITYAQENAPAGNYLQAFLSLKTAVHQHYLDSASGLYHPDPGEKHRKYSYLWPLCALFQAANEEEKVRPGESYLQPVWKAIRHYYDSTGPAPAYASYPPAEGGGSRFYDDNQWIGITLLNAYPRGHEPAMLNAAEGIYRFMMTGYDTTLGGGLYWEEDKKHSKNTCSNGPGILVALQLYQVTKHPAYLDTALLLYNWVNEKLRSPQGLYFDNIRLNGHVGGPQFSYNSGTMMEAAVYLYEITRNRQYLDQARVIADAALERFYAGGNFRDALWFNAVQLRAFQHFLRYDHNIKYVKAFENCTLQALKRMTMPNGLMGLDNKPVSLVDQAGMMEILARLAWMQARKLI</sequence>
<dbReference type="InterPro" id="IPR008928">
    <property type="entry name" value="6-hairpin_glycosidase_sf"/>
</dbReference>
<name>A0A2T7BH82_9BACT</name>
<dbReference type="InterPro" id="IPR005198">
    <property type="entry name" value="Glyco_hydro_76"/>
</dbReference>
<reference evidence="1 2" key="1">
    <citation type="submission" date="2018-04" db="EMBL/GenBank/DDBJ databases">
        <title>Chitinophaga fuyangensis sp. nov., isolated from soil in a chemical factory.</title>
        <authorList>
            <person name="Chen K."/>
        </authorList>
    </citation>
    <scope>NUCLEOTIDE SEQUENCE [LARGE SCALE GENOMIC DNA]</scope>
    <source>
        <strain evidence="1 2">LY-1</strain>
    </source>
</reference>
<dbReference type="Proteomes" id="UP000244450">
    <property type="component" value="Unassembled WGS sequence"/>
</dbReference>
<dbReference type="SUPFAM" id="SSF48208">
    <property type="entry name" value="Six-hairpin glycosidases"/>
    <property type="match status" value="1"/>
</dbReference>